<dbReference type="InterPro" id="IPR009056">
    <property type="entry name" value="Cyt_c-like_dom"/>
</dbReference>
<dbReference type="GO" id="GO:0009055">
    <property type="term" value="F:electron transfer activity"/>
    <property type="evidence" value="ECO:0007669"/>
    <property type="project" value="InterPro"/>
</dbReference>
<dbReference type="RefSeq" id="WP_115566454.1">
    <property type="nucleotide sequence ID" value="NZ_QRGR01000016.1"/>
</dbReference>
<organism evidence="11 12">
    <name type="scientific">Pontibacter diazotrophicus</name>
    <dbReference type="NCBI Taxonomy" id="1400979"/>
    <lineage>
        <taxon>Bacteria</taxon>
        <taxon>Pseudomonadati</taxon>
        <taxon>Bacteroidota</taxon>
        <taxon>Cytophagia</taxon>
        <taxon>Cytophagales</taxon>
        <taxon>Hymenobacteraceae</taxon>
        <taxon>Pontibacter</taxon>
    </lineage>
</organism>
<keyword evidence="3 9" id="KW-0479">Metal-binding</keyword>
<dbReference type="InterPro" id="IPR004852">
    <property type="entry name" value="Di-haem_cyt_c_peroxidsae"/>
</dbReference>
<gene>
    <name evidence="11" type="ORF">DXT99_15330</name>
</gene>
<dbReference type="InterPro" id="IPR026259">
    <property type="entry name" value="MauG/Cytc_peroxidase"/>
</dbReference>
<dbReference type="PIRSF" id="PIRSF000294">
    <property type="entry name" value="Cytochrome-c_peroxidase"/>
    <property type="match status" value="1"/>
</dbReference>
<evidence type="ECO:0000259" key="10">
    <source>
        <dbReference type="PROSITE" id="PS51007"/>
    </source>
</evidence>
<feature type="binding site" description="axial binding residue" evidence="9">
    <location>
        <position position="239"/>
    </location>
    <ligand>
        <name>heme c</name>
        <dbReference type="ChEBI" id="CHEBI:61717"/>
        <label>2</label>
    </ligand>
    <ligandPart>
        <name>Fe</name>
        <dbReference type="ChEBI" id="CHEBI:18248"/>
    </ligandPart>
</feature>
<evidence type="ECO:0000256" key="7">
    <source>
        <dbReference type="ARBA" id="ARBA00023004"/>
    </source>
</evidence>
<evidence type="ECO:0000256" key="3">
    <source>
        <dbReference type="ARBA" id="ARBA00022723"/>
    </source>
</evidence>
<comment type="caution">
    <text evidence="11">The sequence shown here is derived from an EMBL/GenBank/DDBJ whole genome shotgun (WGS) entry which is preliminary data.</text>
</comment>
<evidence type="ECO:0000256" key="9">
    <source>
        <dbReference type="PIRSR" id="PIRSR000294-2"/>
    </source>
</evidence>
<keyword evidence="6" id="KW-0560">Oxidoreductase</keyword>
<evidence type="ECO:0000256" key="5">
    <source>
        <dbReference type="ARBA" id="ARBA00022764"/>
    </source>
</evidence>
<accession>A0A3D8LA82</accession>
<dbReference type="Pfam" id="PF03150">
    <property type="entry name" value="CCP_MauG"/>
    <property type="match status" value="1"/>
</dbReference>
<evidence type="ECO:0000313" key="12">
    <source>
        <dbReference type="Proteomes" id="UP000256708"/>
    </source>
</evidence>
<dbReference type="GO" id="GO:0046872">
    <property type="term" value="F:metal ion binding"/>
    <property type="evidence" value="ECO:0007669"/>
    <property type="project" value="UniProtKB-KW"/>
</dbReference>
<dbReference type="PANTHER" id="PTHR30600">
    <property type="entry name" value="CYTOCHROME C PEROXIDASE-RELATED"/>
    <property type="match status" value="1"/>
</dbReference>
<evidence type="ECO:0000256" key="1">
    <source>
        <dbReference type="ARBA" id="ARBA00004418"/>
    </source>
</evidence>
<feature type="domain" description="Cytochrome c" evidence="10">
    <location>
        <begin position="211"/>
        <end position="351"/>
    </location>
</feature>
<dbReference type="PROSITE" id="PS51257">
    <property type="entry name" value="PROKAR_LIPOPROTEIN"/>
    <property type="match status" value="1"/>
</dbReference>
<proteinExistence type="predicted"/>
<dbReference type="SUPFAM" id="SSF46626">
    <property type="entry name" value="Cytochrome c"/>
    <property type="match status" value="2"/>
</dbReference>
<keyword evidence="4" id="KW-0732">Signal</keyword>
<dbReference type="GO" id="GO:0004130">
    <property type="term" value="F:cytochrome-c peroxidase activity"/>
    <property type="evidence" value="ECO:0007669"/>
    <property type="project" value="TreeGrafter"/>
</dbReference>
<reference evidence="12" key="1">
    <citation type="submission" date="2018-08" db="EMBL/GenBank/DDBJ databases">
        <authorList>
            <person name="Liu Z.-W."/>
            <person name="Du Z.-J."/>
        </authorList>
    </citation>
    <scope>NUCLEOTIDE SEQUENCE [LARGE SCALE GENOMIC DNA]</scope>
    <source>
        <strain evidence="12">H4X</strain>
    </source>
</reference>
<dbReference type="EMBL" id="QRGR01000016">
    <property type="protein sequence ID" value="RDV14297.1"/>
    <property type="molecule type" value="Genomic_DNA"/>
</dbReference>
<feature type="binding site" description="covalent" evidence="8">
    <location>
        <position position="238"/>
    </location>
    <ligand>
        <name>heme c</name>
        <dbReference type="ChEBI" id="CHEBI:61717"/>
        <label>2</label>
    </ligand>
</feature>
<keyword evidence="2 8" id="KW-0349">Heme</keyword>
<comment type="subcellular location">
    <subcellularLocation>
        <location evidence="1">Periplasm</location>
    </subcellularLocation>
</comment>
<evidence type="ECO:0000313" key="11">
    <source>
        <dbReference type="EMBL" id="RDV14297.1"/>
    </source>
</evidence>
<feature type="binding site" description="covalent" evidence="8">
    <location>
        <position position="85"/>
    </location>
    <ligand>
        <name>heme c</name>
        <dbReference type="ChEBI" id="CHEBI:61717"/>
        <label>1</label>
    </ligand>
</feature>
<dbReference type="Gene3D" id="1.10.760.10">
    <property type="entry name" value="Cytochrome c-like domain"/>
    <property type="match status" value="2"/>
</dbReference>
<evidence type="ECO:0000256" key="8">
    <source>
        <dbReference type="PIRSR" id="PIRSR000294-1"/>
    </source>
</evidence>
<dbReference type="PROSITE" id="PS51007">
    <property type="entry name" value="CYTC"/>
    <property type="match status" value="1"/>
</dbReference>
<dbReference type="Proteomes" id="UP000256708">
    <property type="component" value="Unassembled WGS sequence"/>
</dbReference>
<keyword evidence="5" id="KW-0574">Periplasm</keyword>
<evidence type="ECO:0000256" key="4">
    <source>
        <dbReference type="ARBA" id="ARBA00022729"/>
    </source>
</evidence>
<feature type="binding site" description="covalent" evidence="8">
    <location>
        <position position="82"/>
    </location>
    <ligand>
        <name>heme c</name>
        <dbReference type="ChEBI" id="CHEBI:61717"/>
        <label>1</label>
    </ligand>
</feature>
<dbReference type="InterPro" id="IPR051395">
    <property type="entry name" value="Cytochrome_c_Peroxidase/MauG"/>
</dbReference>
<dbReference type="GO" id="GO:0020037">
    <property type="term" value="F:heme binding"/>
    <property type="evidence" value="ECO:0007669"/>
    <property type="project" value="InterPro"/>
</dbReference>
<sequence>MAAFRNLLYLAIIPLTFACSPDKETEPKVEPYTPTPYQLTIPSHFPQNITVPPDNALTEEGVELGRHLFYEKKLSGNNTMSCGSCHQQDKAFTDGKALAVGIDGIAHRRGAMSLTNMQWFTQFNWDGGTYSLEEQARGPIENHDELHQDLEEAVHELQATTLYPPLFEKAFGSGTITEENILKALAQFQRTLISADSRYDKHLQGEEALTPEEVEGMQLFMTHPEPGIGLRGGNCGDCHGGTLLSMRTFHNNGLDDTFTDNGLGEVTGNARHNGLFKAPSLRNIALTAPYMHDGRFQTLEEVLDHYNDHLKYNSPNLDPLIIEASNEVDGKTLLLTEEEKRKIIAFLHALTDDNFVKDERFSDPHN</sequence>
<dbReference type="PANTHER" id="PTHR30600:SF10">
    <property type="entry name" value="BLL6722 PROTEIN"/>
    <property type="match status" value="1"/>
</dbReference>
<protein>
    <submittedName>
        <fullName evidence="11">Cytochrome-c peroxidase</fullName>
    </submittedName>
</protein>
<dbReference type="AlphaFoldDB" id="A0A3D8LA82"/>
<comment type="PTM">
    <text evidence="8">Binds 2 heme groups per subunit.</text>
</comment>
<evidence type="ECO:0000256" key="2">
    <source>
        <dbReference type="ARBA" id="ARBA00022617"/>
    </source>
</evidence>
<comment type="cofactor">
    <cofactor evidence="8">
        <name>heme</name>
        <dbReference type="ChEBI" id="CHEBI:30413"/>
    </cofactor>
    <text evidence="8">Binds 2 heme groups.</text>
</comment>
<feature type="binding site" description="covalent" evidence="8">
    <location>
        <position position="235"/>
    </location>
    <ligand>
        <name>heme c</name>
        <dbReference type="ChEBI" id="CHEBI:61717"/>
        <label>2</label>
    </ligand>
</feature>
<keyword evidence="12" id="KW-1185">Reference proteome</keyword>
<keyword evidence="11" id="KW-0575">Peroxidase</keyword>
<feature type="binding site" description="axial binding residue" evidence="9">
    <location>
        <position position="86"/>
    </location>
    <ligand>
        <name>heme c</name>
        <dbReference type="ChEBI" id="CHEBI:61717"/>
        <label>1</label>
    </ligand>
    <ligandPart>
        <name>Fe</name>
        <dbReference type="ChEBI" id="CHEBI:18248"/>
    </ligandPart>
</feature>
<dbReference type="GO" id="GO:0042597">
    <property type="term" value="C:periplasmic space"/>
    <property type="evidence" value="ECO:0007669"/>
    <property type="project" value="UniProtKB-SubCell"/>
</dbReference>
<evidence type="ECO:0000256" key="6">
    <source>
        <dbReference type="ARBA" id="ARBA00023002"/>
    </source>
</evidence>
<dbReference type="OrthoDB" id="9805202at2"/>
<keyword evidence="7 9" id="KW-0408">Iron</keyword>
<name>A0A3D8LA82_9BACT</name>
<dbReference type="InterPro" id="IPR036909">
    <property type="entry name" value="Cyt_c-like_dom_sf"/>
</dbReference>